<accession>A0A6P3WMS0</accession>
<organism evidence="1 2">
    <name type="scientific">Dinoponera quadriceps</name>
    <name type="common">South American ant</name>
    <dbReference type="NCBI Taxonomy" id="609295"/>
    <lineage>
        <taxon>Eukaryota</taxon>
        <taxon>Metazoa</taxon>
        <taxon>Ecdysozoa</taxon>
        <taxon>Arthropoda</taxon>
        <taxon>Hexapoda</taxon>
        <taxon>Insecta</taxon>
        <taxon>Pterygota</taxon>
        <taxon>Neoptera</taxon>
        <taxon>Endopterygota</taxon>
        <taxon>Hymenoptera</taxon>
        <taxon>Apocrita</taxon>
        <taxon>Aculeata</taxon>
        <taxon>Formicoidea</taxon>
        <taxon>Formicidae</taxon>
        <taxon>Ponerinae</taxon>
        <taxon>Ponerini</taxon>
        <taxon>Dinoponera</taxon>
    </lineage>
</organism>
<gene>
    <name evidence="2" type="primary">LOC106740657</name>
</gene>
<protein>
    <submittedName>
        <fullName evidence="2">Uncharacterized protein LOC106740657</fullName>
    </submittedName>
</protein>
<reference evidence="2" key="1">
    <citation type="submission" date="2025-08" db="UniProtKB">
        <authorList>
            <consortium name="RefSeq"/>
        </authorList>
    </citation>
    <scope>IDENTIFICATION</scope>
</reference>
<dbReference type="AlphaFoldDB" id="A0A6P3WMS0"/>
<dbReference type="GeneID" id="106740657"/>
<proteinExistence type="predicted"/>
<dbReference type="Proteomes" id="UP000515204">
    <property type="component" value="Unplaced"/>
</dbReference>
<dbReference type="KEGG" id="dqu:106740657"/>
<name>A0A6P3WMS0_DINQU</name>
<keyword evidence="1" id="KW-1185">Reference proteome</keyword>
<evidence type="ECO:0000313" key="2">
    <source>
        <dbReference type="RefSeq" id="XP_014467405.1"/>
    </source>
</evidence>
<dbReference type="RefSeq" id="XP_014467405.1">
    <property type="nucleotide sequence ID" value="XM_014611919.1"/>
</dbReference>
<evidence type="ECO:0000313" key="1">
    <source>
        <dbReference type="Proteomes" id="UP000515204"/>
    </source>
</evidence>
<sequence length="101" mass="11627">MICYMNDNQINNGQVNDNQMSDNHISDNQMSDNLMNDDQTTMNNAANEINLPNKNIYGMFDSYKFICGCFSVPGTDNHQFILKLKEIMFTDDYGCLIFHPL</sequence>